<dbReference type="NCBIfam" id="TIGR01965">
    <property type="entry name" value="VCBS_repeat"/>
    <property type="match status" value="1"/>
</dbReference>
<dbReference type="PANTHER" id="PTHR36453:SF1">
    <property type="entry name" value="RIGHT HANDED BETA HELIX DOMAIN-CONTAINING PROTEIN"/>
    <property type="match status" value="1"/>
</dbReference>
<dbReference type="InterPro" id="IPR012334">
    <property type="entry name" value="Pectin_lyas_fold"/>
</dbReference>
<dbReference type="Pfam" id="PF13229">
    <property type="entry name" value="Beta_helix"/>
    <property type="match status" value="1"/>
</dbReference>
<sequence>MAIYYVNPAIGSNSNNGTSEDTPFSSFWAVENLKLQPGDSVLLAAGSVFNDQLDLKYSGTVSAPITIGSYGVGDAPVIHSPNDGIHSLYASNIVIENIKISDTGGAAIYGGSVSNWTVRNVEVDHTGLAGKSGSITFRTGSNITIENSTINDVNGDGVWIEKVNGVNFLNNTVTNAHGTAADAVQMNDSSNIVISGNYLDQTGAATPKGVIALVRSVNALVEDNAIIGGGFGIGAQAGTNVAIHDNDISGYGGYSWSYAIGLGDQGNTRDYDISGNYIHDGVWGVVVSASGTTSYVREGINIYGNVFDDLSSAALKVDRPASGSFHDNVIASDVTPYSISPAIIAANTFPVSNNTTLDEAQATMLASSDSLAVGDTTHTDTAPVLVATHDSLKISSDLDGAHYGNLLENDSSANGTLLLRRFEGEFVDKNGVTLTGQYGTIHVDSDGDYTYTADTAKLAGLSGDVSDTFHYKISDGTSLHFDTDTLSVSIHVDDLLG</sequence>
<dbReference type="SMART" id="SM00722">
    <property type="entry name" value="CASH"/>
    <property type="match status" value="2"/>
</dbReference>
<evidence type="ECO:0000313" key="3">
    <source>
        <dbReference type="EMBL" id="KZB00960.1"/>
    </source>
</evidence>
<dbReference type="InterPro" id="IPR006626">
    <property type="entry name" value="PbH1"/>
</dbReference>
<dbReference type="PANTHER" id="PTHR36453">
    <property type="entry name" value="SECRETED PROTEIN-RELATED"/>
    <property type="match status" value="1"/>
</dbReference>
<dbReference type="EMBL" id="LVYU01000083">
    <property type="protein sequence ID" value="KZB00960.1"/>
    <property type="molecule type" value="Genomic_DNA"/>
</dbReference>
<dbReference type="Gene3D" id="2.160.20.10">
    <property type="entry name" value="Single-stranded right-handed beta-helix, Pectin lyase-like"/>
    <property type="match status" value="1"/>
</dbReference>
<dbReference type="Pfam" id="PF17963">
    <property type="entry name" value="Big_9"/>
    <property type="match status" value="1"/>
</dbReference>
<feature type="domain" description="Carbohydrate-binding/sugar hydrolysis" evidence="2">
    <location>
        <begin position="43"/>
        <end position="182"/>
    </location>
</feature>
<dbReference type="SUPFAM" id="SSF51126">
    <property type="entry name" value="Pectin lyase-like"/>
    <property type="match status" value="1"/>
</dbReference>
<name>A0A154ILY9_RHILE</name>
<dbReference type="InterPro" id="IPR011050">
    <property type="entry name" value="Pectin_lyase_fold/virulence"/>
</dbReference>
<accession>A0A154ILY9</accession>
<evidence type="ECO:0000256" key="1">
    <source>
        <dbReference type="ARBA" id="ARBA00022737"/>
    </source>
</evidence>
<gene>
    <name evidence="3" type="ORF">A4A59_15365</name>
</gene>
<dbReference type="InterPro" id="IPR006633">
    <property type="entry name" value="Carb-bd_sugar_hydrolysis-dom"/>
</dbReference>
<proteinExistence type="predicted"/>
<protein>
    <submittedName>
        <fullName evidence="3">Polysaccharidase</fullName>
    </submittedName>
</protein>
<comment type="caution">
    <text evidence="3">The sequence shown here is derived from an EMBL/GenBank/DDBJ whole genome shotgun (WGS) entry which is preliminary data.</text>
</comment>
<keyword evidence="1" id="KW-0677">Repeat</keyword>
<dbReference type="RefSeq" id="WP_062941670.1">
    <property type="nucleotide sequence ID" value="NZ_CP171844.1"/>
</dbReference>
<reference evidence="3" key="1">
    <citation type="submission" date="2016-03" db="EMBL/GenBank/DDBJ databases">
        <title>Microsymbionts genomes from the relict species Vavilovia formosa.</title>
        <authorList>
            <person name="Chirak E."/>
            <person name="Kimeklis A."/>
            <person name="Kopat V."/>
            <person name="Andronov E."/>
        </authorList>
    </citation>
    <scope>NUCLEOTIDE SEQUENCE [LARGE SCALE GENOMIC DNA]</scope>
    <source>
        <strain evidence="3">Vaf12</strain>
    </source>
</reference>
<evidence type="ECO:0000259" key="2">
    <source>
        <dbReference type="SMART" id="SM00722"/>
    </source>
</evidence>
<feature type="domain" description="Carbohydrate-binding/sugar hydrolysis" evidence="2">
    <location>
        <begin position="193"/>
        <end position="346"/>
    </location>
</feature>
<dbReference type="SMART" id="SM00710">
    <property type="entry name" value="PbH1"/>
    <property type="match status" value="9"/>
</dbReference>
<dbReference type="AlphaFoldDB" id="A0A154ILY9"/>
<dbReference type="InterPro" id="IPR039448">
    <property type="entry name" value="Beta_helix"/>
</dbReference>
<dbReference type="InterPro" id="IPR010221">
    <property type="entry name" value="VCBS_dom"/>
</dbReference>
<organism evidence="3">
    <name type="scientific">Rhizobium leguminosarum</name>
    <dbReference type="NCBI Taxonomy" id="384"/>
    <lineage>
        <taxon>Bacteria</taxon>
        <taxon>Pseudomonadati</taxon>
        <taxon>Pseudomonadota</taxon>
        <taxon>Alphaproteobacteria</taxon>
        <taxon>Hyphomicrobiales</taxon>
        <taxon>Rhizobiaceae</taxon>
        <taxon>Rhizobium/Agrobacterium group</taxon>
        <taxon>Rhizobium</taxon>
    </lineage>
</organism>